<dbReference type="EMBL" id="DF840687">
    <property type="protein sequence ID" value="GAT45076.1"/>
    <property type="molecule type" value="Genomic_DNA"/>
</dbReference>
<feature type="domain" description="Transposase Tc1-like" evidence="1">
    <location>
        <begin position="73"/>
        <end position="137"/>
    </location>
</feature>
<dbReference type="SUPFAM" id="SSF46689">
    <property type="entry name" value="Homeodomain-like"/>
    <property type="match status" value="1"/>
</dbReference>
<protein>
    <recommendedName>
        <fullName evidence="1">Transposase Tc1-like domain-containing protein</fullName>
    </recommendedName>
</protein>
<dbReference type="InterPro" id="IPR036397">
    <property type="entry name" value="RNaseH_sf"/>
</dbReference>
<organism evidence="2 3">
    <name type="scientific">Mycena chlorophos</name>
    <name type="common">Agaric fungus</name>
    <name type="synonym">Agaricus chlorophos</name>
    <dbReference type="NCBI Taxonomy" id="658473"/>
    <lineage>
        <taxon>Eukaryota</taxon>
        <taxon>Fungi</taxon>
        <taxon>Dikarya</taxon>
        <taxon>Basidiomycota</taxon>
        <taxon>Agaricomycotina</taxon>
        <taxon>Agaricomycetes</taxon>
        <taxon>Agaricomycetidae</taxon>
        <taxon>Agaricales</taxon>
        <taxon>Marasmiineae</taxon>
        <taxon>Mycenaceae</taxon>
        <taxon>Mycena</taxon>
    </lineage>
</organism>
<dbReference type="Proteomes" id="UP000815677">
    <property type="component" value="Unassembled WGS sequence"/>
</dbReference>
<sequence>MARSRRRASNWDSPTKNQLIGAVKSGQSVRKAANLVDMPYRTALDLVKKVENTGSTHELPRSGRPALLDEDEKDQIEQIARGNRRMPFKEISNRLDTPVSAATVRRALNERGYRRCVAPRVPFLTPKQKDARLEWALGQSGRERDDGWRNVMWSDECYVVVGSSHRIFVTRKPDEKWDDDCVVPRFKQSSLRAMVWGCCARDYRGGLKILEYPGGKGGGMTAELYRSQVLEDMVLPEFTELKKERPKLQFQQDSAPAHRAKTTKAWFADHDIPLFPHPANSPDVSPQEPLWNVLKSALDGLPRQPTTHQELVSTILEVWESITTDEVNKYVDRMPRIVQAVIDAQGGHTQY</sequence>
<proteinExistence type="predicted"/>
<dbReference type="PANTHER" id="PTHR23022">
    <property type="entry name" value="TRANSPOSABLE ELEMENT-RELATED"/>
    <property type="match status" value="1"/>
</dbReference>
<evidence type="ECO:0000313" key="2">
    <source>
        <dbReference type="EMBL" id="GAT45076.1"/>
    </source>
</evidence>
<dbReference type="PANTHER" id="PTHR23022:SF135">
    <property type="entry name" value="SI:DKEY-77F5.3"/>
    <property type="match status" value="1"/>
</dbReference>
<dbReference type="InterPro" id="IPR052338">
    <property type="entry name" value="Transposase_5"/>
</dbReference>
<dbReference type="Pfam" id="PF01498">
    <property type="entry name" value="HTH_Tnp_Tc3_2"/>
    <property type="match status" value="1"/>
</dbReference>
<evidence type="ECO:0000259" key="1">
    <source>
        <dbReference type="Pfam" id="PF01498"/>
    </source>
</evidence>
<evidence type="ECO:0000313" key="3">
    <source>
        <dbReference type="Proteomes" id="UP000815677"/>
    </source>
</evidence>
<accession>A0ABQ0L1Q9</accession>
<reference evidence="2" key="1">
    <citation type="submission" date="2014-09" db="EMBL/GenBank/DDBJ databases">
        <title>Genome sequence of the luminous mushroom Mycena chlorophos for searching fungal bioluminescence genes.</title>
        <authorList>
            <person name="Tanaka Y."/>
            <person name="Kasuga D."/>
            <person name="Oba Y."/>
            <person name="Hase S."/>
            <person name="Sato K."/>
            <person name="Oba Y."/>
            <person name="Sakakibara Y."/>
        </authorList>
    </citation>
    <scope>NUCLEOTIDE SEQUENCE</scope>
</reference>
<name>A0ABQ0L1Q9_MYCCL</name>
<keyword evidence="3" id="KW-1185">Reference proteome</keyword>
<dbReference type="Gene3D" id="3.30.420.10">
    <property type="entry name" value="Ribonuclease H-like superfamily/Ribonuclease H"/>
    <property type="match status" value="1"/>
</dbReference>
<dbReference type="InterPro" id="IPR002492">
    <property type="entry name" value="Transposase_Tc1-like"/>
</dbReference>
<gene>
    <name evidence="2" type="ORF">MCHLO_02669</name>
</gene>
<dbReference type="InterPro" id="IPR009057">
    <property type="entry name" value="Homeodomain-like_sf"/>
</dbReference>